<feature type="domain" description="Beta-glucuronidase C-terminal" evidence="2">
    <location>
        <begin position="416"/>
        <end position="521"/>
    </location>
</feature>
<dbReference type="Gene3D" id="2.60.40.1180">
    <property type="entry name" value="Golgi alpha-mannosidase II"/>
    <property type="match status" value="1"/>
</dbReference>
<name>A0AAJ0BQP8_9PEZI</name>
<dbReference type="GeneID" id="85315244"/>
<feature type="signal peptide" evidence="1">
    <location>
        <begin position="1"/>
        <end position="22"/>
    </location>
</feature>
<sequence>METPRCLKSLLAFAGSIGLALACPQNIVSSRTLKVPNSPPPGRQIVDGNYQSYSIEYSYMQDFAGNNSHPNEFSARMLQNLKDISGAYPMIRVGGTTMNKVVYDANQSEAVILTFVNPTDDQPSRMTIGPSWIESFHQFPEGTQYIYGLSFYDPHDPLIQGRNGVDETVAEAKLAYDGLGDSLYAFEIGNEVDFWPCSVKPCNWTVEQYVPQWNEYANAVQAAVGDYGPIFQGGVFAPPEGVGYNETPFWNVENAVKFGMNHTKAKTLCDHEYMGVNCPGYGPVPTIERNLLNRTQMTSLVYNHDYLGNATAGLGMKYVIGETNSIACQGTPGVSDVFAEALWSVDYIMYLASLKVDRVHFHMGTPYRYSPWQPIDYLNKTAQVKPLYYGNLMTARAFAGGNKQVEVLVNETLFGAYAVYDAGKGQGKCGGGATPESVVVTNMAMWNSTQPEGQRPYTKVQLPVEFSHGKVRRLTSPGVDVAENITFAGQWVDDQGYIHGDEVLEDVQDSSVDVGAGEAVLISI</sequence>
<gene>
    <name evidence="3" type="ORF">QBC33DRAFT_599860</name>
</gene>
<accession>A0AAJ0BQP8</accession>
<dbReference type="AlphaFoldDB" id="A0AAJ0BQP8"/>
<dbReference type="SUPFAM" id="SSF51445">
    <property type="entry name" value="(Trans)glycosidases"/>
    <property type="match status" value="1"/>
</dbReference>
<dbReference type="PANTHER" id="PTHR36183:SF2">
    <property type="entry name" value="BETA-GLUCURONIDASE C-TERMINAL DOMAIN-CONTAINING PROTEIN"/>
    <property type="match status" value="1"/>
</dbReference>
<dbReference type="Proteomes" id="UP001244011">
    <property type="component" value="Unassembled WGS sequence"/>
</dbReference>
<protein>
    <recommendedName>
        <fullName evidence="2">Beta-glucuronidase C-terminal domain-containing protein</fullName>
    </recommendedName>
</protein>
<keyword evidence="1" id="KW-0732">Signal</keyword>
<evidence type="ECO:0000259" key="2">
    <source>
        <dbReference type="Pfam" id="PF16862"/>
    </source>
</evidence>
<dbReference type="RefSeq" id="XP_060278923.1">
    <property type="nucleotide sequence ID" value="XM_060432057.1"/>
</dbReference>
<dbReference type="InterPro" id="IPR052974">
    <property type="entry name" value="GH79_Enzymes"/>
</dbReference>
<keyword evidence="4" id="KW-1185">Reference proteome</keyword>
<evidence type="ECO:0000313" key="3">
    <source>
        <dbReference type="EMBL" id="KAK1762710.1"/>
    </source>
</evidence>
<dbReference type="Gene3D" id="3.20.20.80">
    <property type="entry name" value="Glycosidases"/>
    <property type="match status" value="1"/>
</dbReference>
<proteinExistence type="predicted"/>
<dbReference type="PROSITE" id="PS51257">
    <property type="entry name" value="PROKAR_LIPOPROTEIN"/>
    <property type="match status" value="1"/>
</dbReference>
<organism evidence="3 4">
    <name type="scientific">Phialemonium atrogriseum</name>
    <dbReference type="NCBI Taxonomy" id="1093897"/>
    <lineage>
        <taxon>Eukaryota</taxon>
        <taxon>Fungi</taxon>
        <taxon>Dikarya</taxon>
        <taxon>Ascomycota</taxon>
        <taxon>Pezizomycotina</taxon>
        <taxon>Sordariomycetes</taxon>
        <taxon>Sordariomycetidae</taxon>
        <taxon>Cephalothecales</taxon>
        <taxon>Cephalothecaceae</taxon>
        <taxon>Phialemonium</taxon>
    </lineage>
</organism>
<dbReference type="EMBL" id="MU839034">
    <property type="protein sequence ID" value="KAK1762710.1"/>
    <property type="molecule type" value="Genomic_DNA"/>
</dbReference>
<reference evidence="3" key="1">
    <citation type="submission" date="2023-06" db="EMBL/GenBank/DDBJ databases">
        <title>Genome-scale phylogeny and comparative genomics of the fungal order Sordariales.</title>
        <authorList>
            <consortium name="Lawrence Berkeley National Laboratory"/>
            <person name="Hensen N."/>
            <person name="Bonometti L."/>
            <person name="Westerberg I."/>
            <person name="Brannstrom I.O."/>
            <person name="Guillou S."/>
            <person name="Cros-Aarteil S."/>
            <person name="Calhoun S."/>
            <person name="Haridas S."/>
            <person name="Kuo A."/>
            <person name="Mondo S."/>
            <person name="Pangilinan J."/>
            <person name="Riley R."/>
            <person name="Labutti K."/>
            <person name="Andreopoulos B."/>
            <person name="Lipzen A."/>
            <person name="Chen C."/>
            <person name="Yanf M."/>
            <person name="Daum C."/>
            <person name="Ng V."/>
            <person name="Clum A."/>
            <person name="Steindorff A."/>
            <person name="Ohm R."/>
            <person name="Martin F."/>
            <person name="Silar P."/>
            <person name="Natvig D."/>
            <person name="Lalanne C."/>
            <person name="Gautier V."/>
            <person name="Ament-Velasquez S.L."/>
            <person name="Kruys A."/>
            <person name="Hutchinson M.I."/>
            <person name="Powell A.J."/>
            <person name="Barry K."/>
            <person name="Miller A.N."/>
            <person name="Grigoriev I.V."/>
            <person name="Debuchy R."/>
            <person name="Gladieux P."/>
            <person name="Thoren M.H."/>
            <person name="Johannesson H."/>
        </authorList>
    </citation>
    <scope>NUCLEOTIDE SEQUENCE</scope>
    <source>
        <strain evidence="3">8032-3</strain>
    </source>
</reference>
<dbReference type="PANTHER" id="PTHR36183">
    <property type="entry name" value="BETA-GLUCURONIDASE"/>
    <property type="match status" value="1"/>
</dbReference>
<evidence type="ECO:0000313" key="4">
    <source>
        <dbReference type="Proteomes" id="UP001244011"/>
    </source>
</evidence>
<comment type="caution">
    <text evidence="3">The sequence shown here is derived from an EMBL/GenBank/DDBJ whole genome shotgun (WGS) entry which is preliminary data.</text>
</comment>
<dbReference type="Pfam" id="PF16862">
    <property type="entry name" value="Glyco_hydro_79C"/>
    <property type="match status" value="1"/>
</dbReference>
<evidence type="ECO:0000256" key="1">
    <source>
        <dbReference type="SAM" id="SignalP"/>
    </source>
</evidence>
<feature type="chain" id="PRO_5042564295" description="Beta-glucuronidase C-terminal domain-containing protein" evidence="1">
    <location>
        <begin position="23"/>
        <end position="524"/>
    </location>
</feature>
<dbReference type="InterPro" id="IPR017853">
    <property type="entry name" value="GH"/>
</dbReference>
<dbReference type="InterPro" id="IPR031728">
    <property type="entry name" value="GlcAase_C"/>
</dbReference>
<dbReference type="InterPro" id="IPR013780">
    <property type="entry name" value="Glyco_hydro_b"/>
</dbReference>